<keyword evidence="1" id="KW-0147">Chitin-binding</keyword>
<keyword evidence="2" id="KW-0843">Virulence</keyword>
<name>A0A6A6GR77_9PEZI</name>
<dbReference type="AlphaFoldDB" id="A0A6A6GR77"/>
<dbReference type="OrthoDB" id="5985073at2759"/>
<dbReference type="InterPro" id="IPR018392">
    <property type="entry name" value="LysM"/>
</dbReference>
<evidence type="ECO:0000259" key="5">
    <source>
        <dbReference type="PROSITE" id="PS51782"/>
    </source>
</evidence>
<organism evidence="6 7">
    <name type="scientific">Elsinoe ampelina</name>
    <dbReference type="NCBI Taxonomy" id="302913"/>
    <lineage>
        <taxon>Eukaryota</taxon>
        <taxon>Fungi</taxon>
        <taxon>Dikarya</taxon>
        <taxon>Ascomycota</taxon>
        <taxon>Pezizomycotina</taxon>
        <taxon>Dothideomycetes</taxon>
        <taxon>Dothideomycetidae</taxon>
        <taxon>Myriangiales</taxon>
        <taxon>Elsinoaceae</taxon>
        <taxon>Elsinoe</taxon>
    </lineage>
</organism>
<evidence type="ECO:0000313" key="6">
    <source>
        <dbReference type="EMBL" id="KAF2228098.1"/>
    </source>
</evidence>
<feature type="domain" description="LysM" evidence="5">
    <location>
        <begin position="216"/>
        <end position="261"/>
    </location>
</feature>
<feature type="domain" description="LysM" evidence="5">
    <location>
        <begin position="657"/>
        <end position="703"/>
    </location>
</feature>
<proteinExistence type="predicted"/>
<evidence type="ECO:0000256" key="4">
    <source>
        <dbReference type="SAM" id="SignalP"/>
    </source>
</evidence>
<dbReference type="EMBL" id="ML992501">
    <property type="protein sequence ID" value="KAF2228098.1"/>
    <property type="molecule type" value="Genomic_DNA"/>
</dbReference>
<feature type="signal peptide" evidence="4">
    <location>
        <begin position="1"/>
        <end position="18"/>
    </location>
</feature>
<gene>
    <name evidence="6" type="ORF">BDZ85DRAFT_301033</name>
</gene>
<dbReference type="GO" id="GO:0008061">
    <property type="term" value="F:chitin binding"/>
    <property type="evidence" value="ECO:0007669"/>
    <property type="project" value="UniProtKB-KW"/>
</dbReference>
<dbReference type="SUPFAM" id="SSF54106">
    <property type="entry name" value="LysM domain"/>
    <property type="match status" value="3"/>
</dbReference>
<dbReference type="Proteomes" id="UP000799538">
    <property type="component" value="Unassembled WGS sequence"/>
</dbReference>
<dbReference type="InterPro" id="IPR052210">
    <property type="entry name" value="LysM1-like"/>
</dbReference>
<reference evidence="7" key="1">
    <citation type="journal article" date="2020" name="Stud. Mycol.">
        <title>101 Dothideomycetes genomes: A test case for predicting lifestyles and emergence of pathogens.</title>
        <authorList>
            <person name="Haridas S."/>
            <person name="Albert R."/>
            <person name="Binder M."/>
            <person name="Bloem J."/>
            <person name="LaButti K."/>
            <person name="Salamov A."/>
            <person name="Andreopoulos B."/>
            <person name="Baker S."/>
            <person name="Barry K."/>
            <person name="Bills G."/>
            <person name="Bluhm B."/>
            <person name="Cannon C."/>
            <person name="Castanera R."/>
            <person name="Culley D."/>
            <person name="Daum C."/>
            <person name="Ezra D."/>
            <person name="Gonzalez J."/>
            <person name="Henrissat B."/>
            <person name="Kuo A."/>
            <person name="Liang C."/>
            <person name="Lipzen A."/>
            <person name="Lutzoni F."/>
            <person name="Magnuson J."/>
            <person name="Mondo S."/>
            <person name="Nolan M."/>
            <person name="Ohm R."/>
            <person name="Pangilinan J."/>
            <person name="Park H.-J."/>
            <person name="Ramirez L."/>
            <person name="Alfaro M."/>
            <person name="Sun H."/>
            <person name="Tritt A."/>
            <person name="Yoshinaga Y."/>
            <person name="Zwiers L.-H."/>
            <person name="Turgeon B."/>
            <person name="Goodwin S."/>
            <person name="Spatafora J."/>
            <person name="Crous P."/>
            <person name="Grigoriev I."/>
        </authorList>
    </citation>
    <scope>NUCLEOTIDE SEQUENCE [LARGE SCALE GENOMIC DNA]</scope>
    <source>
        <strain evidence="7">CECT 20119</strain>
    </source>
</reference>
<feature type="chain" id="PRO_5025635679" description="LysM domain-containing protein" evidence="4">
    <location>
        <begin position="19"/>
        <end position="783"/>
    </location>
</feature>
<accession>A0A6A6GR77</accession>
<dbReference type="PANTHER" id="PTHR34997">
    <property type="entry name" value="AM15"/>
    <property type="match status" value="1"/>
</dbReference>
<dbReference type="SMART" id="SM00257">
    <property type="entry name" value="LysM"/>
    <property type="match status" value="4"/>
</dbReference>
<dbReference type="InterPro" id="IPR036779">
    <property type="entry name" value="LysM_dom_sf"/>
</dbReference>
<dbReference type="PANTHER" id="PTHR34997:SF1">
    <property type="entry name" value="PEPTIDOGLYCAN-BINDING LYSIN DOMAIN"/>
    <property type="match status" value="1"/>
</dbReference>
<sequence length="783" mass="83573">MFDAMIFALLLTPGPTTAQQLDGVTHAVDYPGMSADCMTALNTTVAGCPFFLSDAAIDNMRLAPQQSTELCTAQCQSSLVAVRDTISKSCSGPSDVIQYEGITWPATMIANRFLYTYDLSCRKDVASGVFCDEIFVSWLNQSVLSGAQNCSDCMLGVAQLQLASPFGYDAMFASDFASTTSSCAATGYSYVSPTSYALNATAVDPRLPTTAPTCDSPYQVKEGDTCESIAMSQRVPTFSIIRAGGLDRTCSNLRPGVSLCLPQPCEIYQVQDLDSCDLITSARPGLTGANIVDWNANIYPLCGNLPKLFGSHICISPPGGPQSSISASMTVTTAVPTTPAAKPTNAPPESNARCARWYTIQSGDNCADVSLKEEILLQDFLFLNPQIDSNCTNLLLGLAYCVRAVGSVSTYSGYPTTSQAYTLPPRQFNTTTWPNPPALPTRPPYTPLPTAPGTVANCKALVDYFPVVGITDQSQSLDPSIATDMINACDFVASGYDVDMEAFLSWNPSLQSVTPCALQPGYSYCAWDGSEVPVQNTTDNKCLVVEEIYPGTVASCSCFTIVAGRDKGYVNCEQVAEDGGITQAQLVEYNPWLASDCETNLFVDLTENAERSICIRTNDTAPTVTPTGSMPSTTPPTKTATAPTGPTQTGIVRDCTRFYTVVEGDTCANVYSRFGLTFEQFYAWNPAVDARCESLWLGYAYCVEGPTSTSTSAAATTTPAAPILPGTPTTCSTYYTVQSGDGCWSITQLYGIDLDTFYRWNPNAGTNCEGLWLGYGVCVAGGP</sequence>
<dbReference type="CDD" id="cd00118">
    <property type="entry name" value="LysM"/>
    <property type="match status" value="4"/>
</dbReference>
<evidence type="ECO:0000256" key="2">
    <source>
        <dbReference type="ARBA" id="ARBA00023026"/>
    </source>
</evidence>
<feature type="domain" description="LysM" evidence="5">
    <location>
        <begin position="356"/>
        <end position="402"/>
    </location>
</feature>
<evidence type="ECO:0000313" key="7">
    <source>
        <dbReference type="Proteomes" id="UP000799538"/>
    </source>
</evidence>
<protein>
    <recommendedName>
        <fullName evidence="5">LysM domain-containing protein</fullName>
    </recommendedName>
</protein>
<evidence type="ECO:0000256" key="3">
    <source>
        <dbReference type="SAM" id="MobiDB-lite"/>
    </source>
</evidence>
<dbReference type="Pfam" id="PF01476">
    <property type="entry name" value="LysM"/>
    <property type="match status" value="3"/>
</dbReference>
<feature type="domain" description="LysM" evidence="5">
    <location>
        <begin position="733"/>
        <end position="779"/>
    </location>
</feature>
<feature type="region of interest" description="Disordered" evidence="3">
    <location>
        <begin position="624"/>
        <end position="646"/>
    </location>
</feature>
<keyword evidence="7" id="KW-1185">Reference proteome</keyword>
<dbReference type="PROSITE" id="PS51782">
    <property type="entry name" value="LYSM"/>
    <property type="match status" value="4"/>
</dbReference>
<dbReference type="Gene3D" id="3.10.350.10">
    <property type="entry name" value="LysM domain"/>
    <property type="match status" value="6"/>
</dbReference>
<keyword evidence="4" id="KW-0732">Signal</keyword>
<evidence type="ECO:0000256" key="1">
    <source>
        <dbReference type="ARBA" id="ARBA00022669"/>
    </source>
</evidence>